<proteinExistence type="predicted"/>
<feature type="region of interest" description="Disordered" evidence="1">
    <location>
        <begin position="1"/>
        <end position="48"/>
    </location>
</feature>
<feature type="region of interest" description="Disordered" evidence="1">
    <location>
        <begin position="254"/>
        <end position="310"/>
    </location>
</feature>
<feature type="compositionally biased region" description="Low complexity" evidence="1">
    <location>
        <begin position="272"/>
        <end position="289"/>
    </location>
</feature>
<sequence length="310" mass="36322">MGVKEGSKKQRSKPNKEEKNKSNIPVFMGGSYMDSEEKQKRKDDGASRAYRRMGRTEYERYAKDMAQIWWDIPPTVEKSGLFMETSKLRIRGQPRYEWHNRILMDSCPQPDYTLKILKTAYKIYRLRLEKRYLEDNDTKGKSIHFWSEKKREEEPKWAHILDRPIFEQYVLMLKYIRTLGFKLAWKMGHKEIISSETPLRVLEKLHPLKRLDFRGAKHFLPEPFVTASDSETQLKINTELNRLDRAVIKSMEQKQRDFTTIRPEMVPGEEVSSSSSSSGDSSSSSTSISSEDEISKRSNSMSTKSSKLMR</sequence>
<protein>
    <submittedName>
        <fullName evidence="2">Uncharacterized protein</fullName>
    </submittedName>
</protein>
<reference evidence="2" key="1">
    <citation type="submission" date="2025-05" db="UniProtKB">
        <authorList>
            <consortium name="EnsemblMetazoa"/>
        </authorList>
    </citation>
    <scope>IDENTIFICATION</scope>
</reference>
<accession>A0ABL0EDW7</accession>
<dbReference type="Proteomes" id="UP000015103">
    <property type="component" value="Unassembled WGS sequence"/>
</dbReference>
<keyword evidence="3" id="KW-1185">Reference proteome</keyword>
<dbReference type="EMBL" id="ACPB03000837">
    <property type="status" value="NOT_ANNOTATED_CDS"/>
    <property type="molecule type" value="Genomic_DNA"/>
</dbReference>
<feature type="compositionally biased region" description="Basic and acidic residues" evidence="1">
    <location>
        <begin position="1"/>
        <end position="21"/>
    </location>
</feature>
<name>A0ABL0EDW7_RHOPR</name>
<feature type="compositionally biased region" description="Basic and acidic residues" evidence="1">
    <location>
        <begin position="35"/>
        <end position="46"/>
    </location>
</feature>
<evidence type="ECO:0000256" key="1">
    <source>
        <dbReference type="SAM" id="MobiDB-lite"/>
    </source>
</evidence>
<dbReference type="EMBL" id="ACPB03000836">
    <property type="status" value="NOT_ANNOTATED_CDS"/>
    <property type="molecule type" value="Genomic_DNA"/>
</dbReference>
<dbReference type="EMBL" id="ACPB03000835">
    <property type="status" value="NOT_ANNOTATED_CDS"/>
    <property type="molecule type" value="Genomic_DNA"/>
</dbReference>
<evidence type="ECO:0000313" key="2">
    <source>
        <dbReference type="EnsemblMetazoa" id="RPRC013463.P33"/>
    </source>
</evidence>
<evidence type="ECO:0000313" key="3">
    <source>
        <dbReference type="Proteomes" id="UP000015103"/>
    </source>
</evidence>
<dbReference type="EnsemblMetazoa" id="RPRC013463.R33">
    <property type="protein sequence ID" value="RPRC013463.P33"/>
    <property type="gene ID" value="RPRC013463"/>
</dbReference>
<feature type="compositionally biased region" description="Low complexity" evidence="1">
    <location>
        <begin position="297"/>
        <end position="310"/>
    </location>
</feature>
<organism evidence="2 3">
    <name type="scientific">Rhodnius prolixus</name>
    <name type="common">Triatomid bug</name>
    <dbReference type="NCBI Taxonomy" id="13249"/>
    <lineage>
        <taxon>Eukaryota</taxon>
        <taxon>Metazoa</taxon>
        <taxon>Ecdysozoa</taxon>
        <taxon>Arthropoda</taxon>
        <taxon>Hexapoda</taxon>
        <taxon>Insecta</taxon>
        <taxon>Pterygota</taxon>
        <taxon>Neoptera</taxon>
        <taxon>Paraneoptera</taxon>
        <taxon>Hemiptera</taxon>
        <taxon>Heteroptera</taxon>
        <taxon>Panheteroptera</taxon>
        <taxon>Cimicomorpha</taxon>
        <taxon>Reduviidae</taxon>
        <taxon>Triatominae</taxon>
        <taxon>Rhodnius</taxon>
    </lineage>
</organism>